<keyword evidence="2" id="KW-0378">Hydrolase</keyword>
<organism evidence="7 8">
    <name type="scientific">Streptomyces hainanensis</name>
    <dbReference type="NCBI Taxonomy" id="402648"/>
    <lineage>
        <taxon>Bacteria</taxon>
        <taxon>Bacillati</taxon>
        <taxon>Actinomycetota</taxon>
        <taxon>Actinomycetes</taxon>
        <taxon>Kitasatosporales</taxon>
        <taxon>Streptomycetaceae</taxon>
        <taxon>Streptomyces</taxon>
    </lineage>
</organism>
<dbReference type="GO" id="GO:0003677">
    <property type="term" value="F:DNA binding"/>
    <property type="evidence" value="ECO:0007669"/>
    <property type="project" value="InterPro"/>
</dbReference>
<sequence length="281" mass="31482">MSPVGRAEVSANVIAFPGRPAPPADEPSDEATSVPTRNLRVPLFAGHEDCMLLDLGVIVPLLPAVRAMTRAHQHTALVERNIPELTKDVLLALYDGMTPDEVRRHITCQWQAEEPVDPQYYRGSDWESETRIVATLVKERHDWHGTPYSAMAVRVPDGAATQLALTLRREPFAIAVTELGKEGPRAAEGVRIGTMHRFKGLEFQRVFLTSVSEGQVPHQRVEAFRDTDPRRYERELQRARSLLFVAATRSRDELVITWNGGPSRFLPTSIETPLAAPRTRR</sequence>
<dbReference type="OrthoDB" id="3196525at2"/>
<proteinExistence type="predicted"/>
<keyword evidence="1" id="KW-0547">Nucleotide-binding</keyword>
<dbReference type="SUPFAM" id="SSF52540">
    <property type="entry name" value="P-loop containing nucleoside triphosphate hydrolases"/>
    <property type="match status" value="1"/>
</dbReference>
<dbReference type="GO" id="GO:0016787">
    <property type="term" value="F:hydrolase activity"/>
    <property type="evidence" value="ECO:0007669"/>
    <property type="project" value="UniProtKB-KW"/>
</dbReference>
<evidence type="ECO:0000256" key="4">
    <source>
        <dbReference type="ARBA" id="ARBA00022840"/>
    </source>
</evidence>
<evidence type="ECO:0000256" key="1">
    <source>
        <dbReference type="ARBA" id="ARBA00022741"/>
    </source>
</evidence>
<keyword evidence="3 7" id="KW-0347">Helicase</keyword>
<keyword evidence="8" id="KW-1185">Reference proteome</keyword>
<evidence type="ECO:0000256" key="3">
    <source>
        <dbReference type="ARBA" id="ARBA00022806"/>
    </source>
</evidence>
<dbReference type="GO" id="GO:0043138">
    <property type="term" value="F:3'-5' DNA helicase activity"/>
    <property type="evidence" value="ECO:0007669"/>
    <property type="project" value="TreeGrafter"/>
</dbReference>
<reference evidence="7 8" key="1">
    <citation type="submission" date="2019-03" db="EMBL/GenBank/DDBJ databases">
        <title>Draft genome sequences of novel Actinobacteria.</title>
        <authorList>
            <person name="Sahin N."/>
            <person name="Ay H."/>
            <person name="Saygin H."/>
        </authorList>
    </citation>
    <scope>NUCLEOTIDE SEQUENCE [LARGE SCALE GENOMIC DNA]</scope>
    <source>
        <strain evidence="7 8">DSM 41900</strain>
    </source>
</reference>
<evidence type="ECO:0000256" key="5">
    <source>
        <dbReference type="SAM" id="MobiDB-lite"/>
    </source>
</evidence>
<protein>
    <submittedName>
        <fullName evidence="7">ATP-dependent helicase</fullName>
    </submittedName>
</protein>
<accession>A0A4R4TFB4</accession>
<dbReference type="GO" id="GO:0000725">
    <property type="term" value="P:recombinational repair"/>
    <property type="evidence" value="ECO:0007669"/>
    <property type="project" value="TreeGrafter"/>
</dbReference>
<evidence type="ECO:0000313" key="7">
    <source>
        <dbReference type="EMBL" id="TDC76120.1"/>
    </source>
</evidence>
<keyword evidence="4" id="KW-0067">ATP-binding</keyword>
<dbReference type="GO" id="GO:0005524">
    <property type="term" value="F:ATP binding"/>
    <property type="evidence" value="ECO:0007669"/>
    <property type="project" value="UniProtKB-KW"/>
</dbReference>
<feature type="region of interest" description="Disordered" evidence="5">
    <location>
        <begin position="15"/>
        <end position="34"/>
    </location>
</feature>
<dbReference type="Pfam" id="PF13361">
    <property type="entry name" value="UvrD_C"/>
    <property type="match status" value="1"/>
</dbReference>
<dbReference type="Proteomes" id="UP000295345">
    <property type="component" value="Unassembled WGS sequence"/>
</dbReference>
<comment type="caution">
    <text evidence="7">The sequence shown here is derived from an EMBL/GenBank/DDBJ whole genome shotgun (WGS) entry which is preliminary data.</text>
</comment>
<gene>
    <name evidence="7" type="ORF">E1283_10525</name>
</gene>
<feature type="domain" description="UvrD-like helicase C-terminal" evidence="6">
    <location>
        <begin position="186"/>
        <end position="259"/>
    </location>
</feature>
<evidence type="ECO:0000256" key="2">
    <source>
        <dbReference type="ARBA" id="ARBA00022801"/>
    </source>
</evidence>
<evidence type="ECO:0000313" key="8">
    <source>
        <dbReference type="Proteomes" id="UP000295345"/>
    </source>
</evidence>
<dbReference type="AlphaFoldDB" id="A0A4R4TFB4"/>
<dbReference type="InterPro" id="IPR027417">
    <property type="entry name" value="P-loop_NTPase"/>
</dbReference>
<name>A0A4R4TFB4_9ACTN</name>
<dbReference type="EMBL" id="SMKI01000084">
    <property type="protein sequence ID" value="TDC76120.1"/>
    <property type="molecule type" value="Genomic_DNA"/>
</dbReference>
<dbReference type="PANTHER" id="PTHR11070:SF2">
    <property type="entry name" value="ATP-DEPENDENT DNA HELICASE SRS2"/>
    <property type="match status" value="1"/>
</dbReference>
<dbReference type="InterPro" id="IPR000212">
    <property type="entry name" value="DNA_helicase_UvrD/REP"/>
</dbReference>
<dbReference type="PANTHER" id="PTHR11070">
    <property type="entry name" value="UVRD / RECB / PCRA DNA HELICASE FAMILY MEMBER"/>
    <property type="match status" value="1"/>
</dbReference>
<dbReference type="Gene3D" id="3.40.50.300">
    <property type="entry name" value="P-loop containing nucleotide triphosphate hydrolases"/>
    <property type="match status" value="1"/>
</dbReference>
<dbReference type="RefSeq" id="WP_132817690.1">
    <property type="nucleotide sequence ID" value="NZ_SMKI01000084.1"/>
</dbReference>
<evidence type="ECO:0000259" key="6">
    <source>
        <dbReference type="Pfam" id="PF13361"/>
    </source>
</evidence>
<dbReference type="InterPro" id="IPR014017">
    <property type="entry name" value="DNA_helicase_UvrD-like_C"/>
</dbReference>